<protein>
    <submittedName>
        <fullName evidence="2">CheW protein</fullName>
    </submittedName>
</protein>
<dbReference type="HOGENOM" id="CLU_015621_0_0_6"/>
<name>Q31DP0_HYDCU</name>
<accession>Q31DP0</accession>
<proteinExistence type="predicted"/>
<dbReference type="STRING" id="317025.Tcr_2145"/>
<sequence length="692" mass="78582">MISPTKSGGLEIQDWHLKSEDKMELNASQNLKNYTQYLPEVKRYLGELEHQDLWWTTVAMVGKINNENIDPQLLESIVDTQKEFQSLRNLMIDELVGRYLNRANSEIILKSQATIDILIRNLFERTADVGFLATDDDLVEYLAQPETTEQDQEFIHRRIEEYVAKYSVYDDILLLTPAGEVKAKLNPNNPVTRSNDPIIQEALTTNEPYLEVYRPSDLFPNKPNSLIYAKRIESTQNGESKVVGVLCLSFEFDEEMASIFPKLSSAEEGYEIMLLDDKGSVIASNTPTQHPLGKKMPPPSQMHTPQGNDQGLNYTTQTHGYQGFKGLPWFCHTHASHNVAFSGSESSNDLGVVIEQDSPIYLKDLDETNLKVSTLLLIVILNGKITSLKKDVKSFLPVLDSFQDISKDIQTIFSDFIHHIHTVLVETIQNKVSFSATLAVEIMDRNLYERANDCRWWALNSTFRKILSDHQDKAPVGEEETETLTDILQYINQLYTVYTNIMLYDRKGKIIAVSNPAEGHLVDTILPQPQDTSSCLSIQDTQAYVVSNFHKTELYDGRYTYIYHAAVKHWHSEHKNVGGIALVFDSEPEFQAMLEDTKPTYVNKEVDASTFSLFTTEEGEIIASTSDQYQIGDVIDLPDKVKHCKNGDAGSINWHIGDQRFILGYKMSEGYREYKNGDGYENNVLSLVFTGF</sequence>
<feature type="region of interest" description="Disordered" evidence="1">
    <location>
        <begin position="287"/>
        <end position="306"/>
    </location>
</feature>
<dbReference type="EMBL" id="CP000109">
    <property type="protein sequence ID" value="ABB42733.1"/>
    <property type="molecule type" value="Genomic_DNA"/>
</dbReference>
<evidence type="ECO:0000256" key="1">
    <source>
        <dbReference type="SAM" id="MobiDB-lite"/>
    </source>
</evidence>
<evidence type="ECO:0000313" key="2">
    <source>
        <dbReference type="EMBL" id="ABB42733.1"/>
    </source>
</evidence>
<reference evidence="2" key="1">
    <citation type="submission" date="2006-07" db="EMBL/GenBank/DDBJ databases">
        <title>Complete sequence of Thiomicrospira crunogena XCL-2.</title>
        <authorList>
            <consortium name="US DOE Joint Genome Institute"/>
            <person name="Copeland A."/>
            <person name="Lucas S."/>
            <person name="Lapidus A."/>
            <person name="Barry K."/>
            <person name="Detter J.C."/>
            <person name="Glavina del Rio T."/>
            <person name="Hammon N."/>
            <person name="Israni S."/>
            <person name="Dalin E."/>
            <person name="Tice H."/>
            <person name="Pitluck S."/>
            <person name="Chain P."/>
            <person name="Malfatti S."/>
            <person name="Shin M."/>
            <person name="Vergez L."/>
            <person name="Schmutz J."/>
            <person name="Larimer F."/>
            <person name="Land M."/>
            <person name="Hauser L."/>
            <person name="Kyrpides N."/>
            <person name="Lykidis A."/>
            <person name="Scott K.M."/>
            <person name="Sievert S."/>
            <person name="Kerfeld C."/>
            <person name="Freyermuth S."/>
            <person name="Dobrinski K."/>
            <person name="Boller A."/>
            <person name="Fitzpatrick K."/>
            <person name="Thoma P."/>
            <person name="Moore J."/>
            <person name="Richardson P."/>
        </authorList>
    </citation>
    <scope>NUCLEOTIDE SEQUENCE</scope>
    <source>
        <strain evidence="2">XCL-2</strain>
    </source>
</reference>
<dbReference type="eggNOG" id="COG0835">
    <property type="taxonomic scope" value="Bacteria"/>
</dbReference>
<dbReference type="KEGG" id="tcx:Tcr_2145"/>
<organism evidence="2">
    <name type="scientific">Hydrogenovibrio crunogenus (strain DSM 25203 / XCL-2)</name>
    <name type="common">Thiomicrospira crunogena</name>
    <dbReference type="NCBI Taxonomy" id="317025"/>
    <lineage>
        <taxon>Bacteria</taxon>
        <taxon>Pseudomonadati</taxon>
        <taxon>Pseudomonadota</taxon>
        <taxon>Gammaproteobacteria</taxon>
        <taxon>Thiotrichales</taxon>
        <taxon>Piscirickettsiaceae</taxon>
        <taxon>Hydrogenovibrio</taxon>
    </lineage>
</organism>
<dbReference type="AlphaFoldDB" id="Q31DP0"/>
<gene>
    <name evidence="2" type="ordered locus">Tcr_2145</name>
</gene>